<dbReference type="PANTHER" id="PTHR34385:SF1">
    <property type="entry name" value="PEPTIDOGLYCAN L-ALANYL-D-GLUTAMATE ENDOPEPTIDASE CWLK"/>
    <property type="match status" value="1"/>
</dbReference>
<reference evidence="3 4" key="1">
    <citation type="journal article" date="2021" name="Genome Biol. Evol.">
        <title>Complete Genome Sequencing of a Novel Gloeobacter Species from a Waterfall Cave in Mexico.</title>
        <authorList>
            <person name="Saw J.H."/>
            <person name="Cardona T."/>
            <person name="Montejano G."/>
        </authorList>
    </citation>
    <scope>NUCLEOTIDE SEQUENCE [LARGE SCALE GENOMIC DNA]</scope>
    <source>
        <strain evidence="3">MG652769</strain>
    </source>
</reference>
<keyword evidence="3" id="KW-0378">Hydrolase</keyword>
<feature type="domain" description="D-alanyl-D-alanine carboxypeptidase-like core" evidence="2">
    <location>
        <begin position="103"/>
        <end position="231"/>
    </location>
</feature>
<evidence type="ECO:0000313" key="3">
    <source>
        <dbReference type="EMBL" id="UFP93111.1"/>
    </source>
</evidence>
<dbReference type="InterPro" id="IPR009045">
    <property type="entry name" value="Zn_M74/Hedgehog-like"/>
</dbReference>
<dbReference type="GO" id="GO:0004180">
    <property type="term" value="F:carboxypeptidase activity"/>
    <property type="evidence" value="ECO:0007669"/>
    <property type="project" value="UniProtKB-KW"/>
</dbReference>
<dbReference type="PANTHER" id="PTHR34385">
    <property type="entry name" value="D-ALANYL-D-ALANINE CARBOXYPEPTIDASE"/>
    <property type="match status" value="1"/>
</dbReference>
<dbReference type="InterPro" id="IPR003709">
    <property type="entry name" value="VanY-like_core_dom"/>
</dbReference>
<feature type="compositionally biased region" description="Low complexity" evidence="1">
    <location>
        <begin position="34"/>
        <end position="52"/>
    </location>
</feature>
<dbReference type="InterPro" id="IPR052179">
    <property type="entry name" value="DD-CPase-like"/>
</dbReference>
<dbReference type="Gene3D" id="3.30.1380.10">
    <property type="match status" value="1"/>
</dbReference>
<dbReference type="EMBL" id="CP063845">
    <property type="protein sequence ID" value="UFP93111.1"/>
    <property type="molecule type" value="Genomic_DNA"/>
</dbReference>
<protein>
    <submittedName>
        <fullName evidence="3">D-alanyl-D-alanine carboxypeptidase family protein</fullName>
    </submittedName>
</protein>
<organism evidence="3 4">
    <name type="scientific">Gloeobacter morelensis MG652769</name>
    <dbReference type="NCBI Taxonomy" id="2781736"/>
    <lineage>
        <taxon>Bacteria</taxon>
        <taxon>Bacillati</taxon>
        <taxon>Cyanobacteriota</taxon>
        <taxon>Cyanophyceae</taxon>
        <taxon>Gloeobacterales</taxon>
        <taxon>Gloeobacteraceae</taxon>
        <taxon>Gloeobacter</taxon>
        <taxon>Gloeobacter morelensis</taxon>
    </lineage>
</organism>
<evidence type="ECO:0000313" key="4">
    <source>
        <dbReference type="Proteomes" id="UP001054846"/>
    </source>
</evidence>
<dbReference type="Proteomes" id="UP001054846">
    <property type="component" value="Chromosome"/>
</dbReference>
<proteinExistence type="predicted"/>
<dbReference type="RefSeq" id="WP_230840115.1">
    <property type="nucleotide sequence ID" value="NZ_CP063845.1"/>
</dbReference>
<keyword evidence="4" id="KW-1185">Reference proteome</keyword>
<accession>A0ABY3PHM0</accession>
<sequence>MAPGPSQAQPEPPPPILPVPVSTPTEAELPPVDLLPAPEPLLQPELEAEIPLLRPPEPEPPPAPERLQPDKPVPSIAYPPYKEAARRDLRLVAGNSTVRGRKEYLSNEAAWAFARMREAAIKAGVRLLLISGFRDRTRQARIFAKQIARKGSLGAALQLVAPPGFSEHHTGYAMDLGDALYPKTHLETTFENTPAFRWLSRSAARFGFELSYPPGNAVGVSYEPWHWRYVGSKKGKTLFSAAKGR</sequence>
<dbReference type="SUPFAM" id="SSF55166">
    <property type="entry name" value="Hedgehog/DD-peptidase"/>
    <property type="match status" value="1"/>
</dbReference>
<feature type="compositionally biased region" description="Pro residues" evidence="1">
    <location>
        <begin position="53"/>
        <end position="64"/>
    </location>
</feature>
<evidence type="ECO:0000259" key="2">
    <source>
        <dbReference type="Pfam" id="PF02557"/>
    </source>
</evidence>
<name>A0ABY3PHM0_9CYAN</name>
<dbReference type="CDD" id="cd14852">
    <property type="entry name" value="LD-carboxypeptidase"/>
    <property type="match status" value="1"/>
</dbReference>
<dbReference type="Pfam" id="PF02557">
    <property type="entry name" value="VanY"/>
    <property type="match status" value="1"/>
</dbReference>
<dbReference type="InterPro" id="IPR058193">
    <property type="entry name" value="VanY/YodJ_core_dom"/>
</dbReference>
<feature type="region of interest" description="Disordered" evidence="1">
    <location>
        <begin position="1"/>
        <end position="76"/>
    </location>
</feature>
<gene>
    <name evidence="3" type="ORF">ISF26_15005</name>
</gene>
<keyword evidence="3" id="KW-0121">Carboxypeptidase</keyword>
<evidence type="ECO:0000256" key="1">
    <source>
        <dbReference type="SAM" id="MobiDB-lite"/>
    </source>
</evidence>
<keyword evidence="3" id="KW-0645">Protease</keyword>